<name>A0A1M6RY60_9CLOT</name>
<accession>A0A1M6RY60</accession>
<dbReference type="InterPro" id="IPR015168">
    <property type="entry name" value="SsuA/THI5"/>
</dbReference>
<dbReference type="PIRSF" id="PIRSF027386">
    <property type="entry name" value="UCP027386_ABC_sbc_TM0202"/>
    <property type="match status" value="1"/>
</dbReference>
<proteinExistence type="predicted"/>
<dbReference type="AlphaFoldDB" id="A0A1M6RY60"/>
<feature type="signal peptide" evidence="1">
    <location>
        <begin position="1"/>
        <end position="24"/>
    </location>
</feature>
<gene>
    <name evidence="3" type="ORF">SAMN02745163_03698</name>
</gene>
<dbReference type="Pfam" id="PF09084">
    <property type="entry name" value="NMT1"/>
    <property type="match status" value="1"/>
</dbReference>
<dbReference type="Gene3D" id="3.40.190.10">
    <property type="entry name" value="Periplasmic binding protein-like II"/>
    <property type="match status" value="2"/>
</dbReference>
<dbReference type="PANTHER" id="PTHR30024">
    <property type="entry name" value="ALIPHATIC SULFONATES-BINDING PROTEIN-RELATED"/>
    <property type="match status" value="1"/>
</dbReference>
<dbReference type="STRING" id="1121302.SAMN02745163_03698"/>
<evidence type="ECO:0000256" key="1">
    <source>
        <dbReference type="SAM" id="SignalP"/>
    </source>
</evidence>
<sequence>MKKISSIFLIIILSLGLLTGCSSNKTNDTKVKEENKTVKVTVPDGLPAMSVAKLIKENPEISKDYEVKYSIEKTPETLSTSVMKEEPDIAIVPSNMASIAYNKTKNYQIAATTGFGSFYIISTEDLKSYNDLKGKTILNMGKGLTPDITAQSILKDRGINITSDVTFNYVNGVPELVPMVVSGKEKIAVVPEPALTALMEKKKDVKIFKSLNDEYKTLNNSEYGYPQATLIVKKSFLAENKEFVNSFLSNVEKSVIWANKNKKDLAAYCENIGVSTEKGIIENSLDRANIKYAFVKNTIEEYKKYYKKLFDFNPKSVGGTMPDEGIFMEK</sequence>
<dbReference type="PROSITE" id="PS51257">
    <property type="entry name" value="PROKAR_LIPOPROTEIN"/>
    <property type="match status" value="1"/>
</dbReference>
<dbReference type="SUPFAM" id="SSF53850">
    <property type="entry name" value="Periplasmic binding protein-like II"/>
    <property type="match status" value="1"/>
</dbReference>
<dbReference type="EMBL" id="FQZB01000016">
    <property type="protein sequence ID" value="SHK37229.1"/>
    <property type="molecule type" value="Genomic_DNA"/>
</dbReference>
<dbReference type="Proteomes" id="UP000184310">
    <property type="component" value="Unassembled WGS sequence"/>
</dbReference>
<dbReference type="InterPro" id="IPR027024">
    <property type="entry name" value="UCP027386_ABC_sbc_TM0202"/>
</dbReference>
<feature type="domain" description="SsuA/THI5-like" evidence="2">
    <location>
        <begin position="116"/>
        <end position="261"/>
    </location>
</feature>
<evidence type="ECO:0000259" key="2">
    <source>
        <dbReference type="Pfam" id="PF09084"/>
    </source>
</evidence>
<reference evidence="3 4" key="1">
    <citation type="submission" date="2016-11" db="EMBL/GenBank/DDBJ databases">
        <authorList>
            <person name="Jaros S."/>
            <person name="Januszkiewicz K."/>
            <person name="Wedrychowicz H."/>
        </authorList>
    </citation>
    <scope>NUCLEOTIDE SEQUENCE [LARGE SCALE GENOMIC DNA]</scope>
    <source>
        <strain evidence="3 4">DSM 21758</strain>
    </source>
</reference>
<feature type="chain" id="PRO_5012567892" evidence="1">
    <location>
        <begin position="25"/>
        <end position="330"/>
    </location>
</feature>
<protein>
    <submittedName>
        <fullName evidence="3">NitT/TauT family transport system substrate-binding protein</fullName>
    </submittedName>
</protein>
<dbReference type="PANTHER" id="PTHR30024:SF46">
    <property type="entry name" value="ABC TRANSPORTER, SUBSTRATE-BINDING LIPOPROTEIN"/>
    <property type="match status" value="1"/>
</dbReference>
<evidence type="ECO:0000313" key="4">
    <source>
        <dbReference type="Proteomes" id="UP000184310"/>
    </source>
</evidence>
<dbReference type="OrthoDB" id="9814375at2"/>
<organism evidence="3 4">
    <name type="scientific">Clostridium cavendishii DSM 21758</name>
    <dbReference type="NCBI Taxonomy" id="1121302"/>
    <lineage>
        <taxon>Bacteria</taxon>
        <taxon>Bacillati</taxon>
        <taxon>Bacillota</taxon>
        <taxon>Clostridia</taxon>
        <taxon>Eubacteriales</taxon>
        <taxon>Clostridiaceae</taxon>
        <taxon>Clostridium</taxon>
    </lineage>
</organism>
<keyword evidence="1" id="KW-0732">Signal</keyword>
<evidence type="ECO:0000313" key="3">
    <source>
        <dbReference type="EMBL" id="SHK37229.1"/>
    </source>
</evidence>
<dbReference type="RefSeq" id="WP_072991489.1">
    <property type="nucleotide sequence ID" value="NZ_FQZB01000016.1"/>
</dbReference>
<keyword evidence="4" id="KW-1185">Reference proteome</keyword>